<dbReference type="GO" id="GO:0005739">
    <property type="term" value="C:mitochondrion"/>
    <property type="evidence" value="ECO:0007669"/>
    <property type="project" value="TreeGrafter"/>
</dbReference>
<evidence type="ECO:0000313" key="11">
    <source>
        <dbReference type="Proteomes" id="UP000594260"/>
    </source>
</evidence>
<dbReference type="PROSITE" id="PS50979">
    <property type="entry name" value="BC"/>
    <property type="match status" value="1"/>
</dbReference>
<dbReference type="FunFam" id="3.30.1490.20:FF:000003">
    <property type="entry name" value="acetyl-CoA carboxylase isoform X1"/>
    <property type="match status" value="1"/>
</dbReference>
<evidence type="ECO:0000256" key="3">
    <source>
        <dbReference type="ARBA" id="ARBA00022741"/>
    </source>
</evidence>
<dbReference type="SUPFAM" id="SSF51246">
    <property type="entry name" value="Rudiment single hybrid motif"/>
    <property type="match status" value="1"/>
</dbReference>
<dbReference type="InterPro" id="IPR011761">
    <property type="entry name" value="ATP-grasp"/>
</dbReference>
<dbReference type="InterPro" id="IPR000089">
    <property type="entry name" value="Biotin_lipoyl"/>
</dbReference>
<dbReference type="Proteomes" id="UP000594260">
    <property type="component" value="Unplaced"/>
</dbReference>
<feature type="domain" description="ATP-grasp" evidence="8">
    <location>
        <begin position="154"/>
        <end position="351"/>
    </location>
</feature>
<dbReference type="FunFam" id="3.40.50.20:FF:000010">
    <property type="entry name" value="Propionyl-CoA carboxylase subunit alpha"/>
    <property type="match status" value="1"/>
</dbReference>
<dbReference type="Gene3D" id="2.40.50.100">
    <property type="match status" value="1"/>
</dbReference>
<dbReference type="OrthoDB" id="196847at2759"/>
<reference evidence="10" key="1">
    <citation type="submission" date="2021-01" db="UniProtKB">
        <authorList>
            <consortium name="EnsemblMetazoa"/>
        </authorList>
    </citation>
    <scope>IDENTIFICATION</scope>
</reference>
<evidence type="ECO:0000256" key="6">
    <source>
        <dbReference type="PROSITE-ProRule" id="PRU00409"/>
    </source>
</evidence>
<dbReference type="InterPro" id="IPR005482">
    <property type="entry name" value="Biotin_COase_C"/>
</dbReference>
<evidence type="ECO:0000313" key="10">
    <source>
        <dbReference type="EnsemblMetazoa" id="XP_022644741"/>
    </source>
</evidence>
<dbReference type="SUPFAM" id="SSF52440">
    <property type="entry name" value="PreATP-grasp domain"/>
    <property type="match status" value="1"/>
</dbReference>
<dbReference type="GO" id="GO:0004485">
    <property type="term" value="F:methylcrotonoyl-CoA carboxylase activity"/>
    <property type="evidence" value="ECO:0007669"/>
    <property type="project" value="TreeGrafter"/>
</dbReference>
<evidence type="ECO:0000256" key="4">
    <source>
        <dbReference type="ARBA" id="ARBA00022840"/>
    </source>
</evidence>
<dbReference type="FunFam" id="3.30.470.20:FF:000028">
    <property type="entry name" value="Methylcrotonoyl-CoA carboxylase subunit alpha, mitochondrial"/>
    <property type="match status" value="1"/>
</dbReference>
<dbReference type="FunCoup" id="A0A7M7IZG4">
    <property type="interactions" value="1595"/>
</dbReference>
<dbReference type="Pfam" id="PF00289">
    <property type="entry name" value="Biotin_carb_N"/>
    <property type="match status" value="1"/>
</dbReference>
<keyword evidence="11" id="KW-1185">Reference proteome</keyword>
<dbReference type="GO" id="GO:0005524">
    <property type="term" value="F:ATP binding"/>
    <property type="evidence" value="ECO:0007669"/>
    <property type="project" value="UniProtKB-UniRule"/>
</dbReference>
<name>A0A7M7IZG4_VARDE</name>
<dbReference type="PANTHER" id="PTHR18866:SF33">
    <property type="entry name" value="METHYLCROTONOYL-COA CARBOXYLASE SUBUNIT ALPHA, MITOCHONDRIAL-RELATED"/>
    <property type="match status" value="1"/>
</dbReference>
<comment type="cofactor">
    <cofactor evidence="1">
        <name>biotin</name>
        <dbReference type="ChEBI" id="CHEBI:57586"/>
    </cofactor>
</comment>
<dbReference type="InterPro" id="IPR011054">
    <property type="entry name" value="Rudment_hybrid_motif"/>
</dbReference>
<dbReference type="RefSeq" id="XP_022644741.1">
    <property type="nucleotide sequence ID" value="XM_022789006.1"/>
</dbReference>
<dbReference type="CDD" id="cd06850">
    <property type="entry name" value="biotinyl_domain"/>
    <property type="match status" value="1"/>
</dbReference>
<dbReference type="InterPro" id="IPR005481">
    <property type="entry name" value="BC-like_N"/>
</dbReference>
<keyword evidence="2" id="KW-0436">Ligase</keyword>
<dbReference type="InterPro" id="IPR016185">
    <property type="entry name" value="PreATP-grasp_dom_sf"/>
</dbReference>
<dbReference type="InterPro" id="IPR005479">
    <property type="entry name" value="CPAse_ATP-bd"/>
</dbReference>
<evidence type="ECO:0000259" key="7">
    <source>
        <dbReference type="PROSITE" id="PS50968"/>
    </source>
</evidence>
<feature type="domain" description="Lipoyl-binding" evidence="7">
    <location>
        <begin position="609"/>
        <end position="684"/>
    </location>
</feature>
<dbReference type="InterPro" id="IPR011053">
    <property type="entry name" value="Single_hybrid_motif"/>
</dbReference>
<dbReference type="SMART" id="SM00878">
    <property type="entry name" value="Biotin_carb_C"/>
    <property type="match status" value="1"/>
</dbReference>
<dbReference type="EnsemblMetazoa" id="XM_022789006">
    <property type="protein sequence ID" value="XP_022644741"/>
    <property type="gene ID" value="LOC111243441"/>
</dbReference>
<organism evidence="10 11">
    <name type="scientific">Varroa destructor</name>
    <name type="common">Honeybee mite</name>
    <dbReference type="NCBI Taxonomy" id="109461"/>
    <lineage>
        <taxon>Eukaryota</taxon>
        <taxon>Metazoa</taxon>
        <taxon>Ecdysozoa</taxon>
        <taxon>Arthropoda</taxon>
        <taxon>Chelicerata</taxon>
        <taxon>Arachnida</taxon>
        <taxon>Acari</taxon>
        <taxon>Parasitiformes</taxon>
        <taxon>Mesostigmata</taxon>
        <taxon>Gamasina</taxon>
        <taxon>Dermanyssoidea</taxon>
        <taxon>Varroidae</taxon>
        <taxon>Varroa</taxon>
    </lineage>
</organism>
<keyword evidence="4 6" id="KW-0067">ATP-binding</keyword>
<dbReference type="InterPro" id="IPR050856">
    <property type="entry name" value="Biotin_carboxylase_complex"/>
</dbReference>
<evidence type="ECO:0000259" key="8">
    <source>
        <dbReference type="PROSITE" id="PS50975"/>
    </source>
</evidence>
<keyword evidence="3 6" id="KW-0547">Nucleotide-binding</keyword>
<dbReference type="CTD" id="56922"/>
<dbReference type="KEGG" id="vde:111243441"/>
<dbReference type="InterPro" id="IPR001882">
    <property type="entry name" value="Biotin_BS"/>
</dbReference>
<accession>A0A7M7IZG4</accession>
<dbReference type="InParanoid" id="A0A7M7IZG4"/>
<feature type="domain" description="Biotin carboxylation" evidence="9">
    <location>
        <begin position="35"/>
        <end position="478"/>
    </location>
</feature>
<evidence type="ECO:0008006" key="12">
    <source>
        <dbReference type="Google" id="ProtNLM"/>
    </source>
</evidence>
<proteinExistence type="predicted"/>
<evidence type="ECO:0000256" key="5">
    <source>
        <dbReference type="ARBA" id="ARBA00023267"/>
    </source>
</evidence>
<dbReference type="SUPFAM" id="SSF56059">
    <property type="entry name" value="Glutathione synthetase ATP-binding domain-like"/>
    <property type="match status" value="1"/>
</dbReference>
<dbReference type="PROSITE" id="PS00188">
    <property type="entry name" value="BIOTIN"/>
    <property type="match status" value="1"/>
</dbReference>
<dbReference type="SUPFAM" id="SSF51230">
    <property type="entry name" value="Single hybrid motif"/>
    <property type="match status" value="1"/>
</dbReference>
<dbReference type="PROSITE" id="PS00867">
    <property type="entry name" value="CPSASE_2"/>
    <property type="match status" value="1"/>
</dbReference>
<evidence type="ECO:0000256" key="2">
    <source>
        <dbReference type="ARBA" id="ARBA00022598"/>
    </source>
</evidence>
<protein>
    <recommendedName>
        <fullName evidence="12">Methylcrotonoyl-CoA carboxylase subunit alpha, mitochondrial</fullName>
    </recommendedName>
</protein>
<dbReference type="PROSITE" id="PS50975">
    <property type="entry name" value="ATP_GRASP"/>
    <property type="match status" value="1"/>
</dbReference>
<evidence type="ECO:0000256" key="1">
    <source>
        <dbReference type="ARBA" id="ARBA00001953"/>
    </source>
</evidence>
<dbReference type="InterPro" id="IPR011764">
    <property type="entry name" value="Biotin_carboxylation_dom"/>
</dbReference>
<dbReference type="GO" id="GO:0046872">
    <property type="term" value="F:metal ion binding"/>
    <property type="evidence" value="ECO:0007669"/>
    <property type="project" value="InterPro"/>
</dbReference>
<dbReference type="Pfam" id="PF02785">
    <property type="entry name" value="Biotin_carb_C"/>
    <property type="match status" value="1"/>
</dbReference>
<dbReference type="Pfam" id="PF00364">
    <property type="entry name" value="Biotin_lipoyl"/>
    <property type="match status" value="1"/>
</dbReference>
<sequence>MAVYVRLRQLGNRLGSYVSHRMTSSSGAAGATSRPIEKLLIANRGEIACRIARSAKRMGIRTVAVYSDVDVNSKHVHDADEAFRVGEAAAADSYLRTDRILEVAKRSGAQAIHPGYGFLSENVEFAQMCHNEGILFVGPPVNAIRDMGIKSTAKRIMSSAGVPIIEGYHGEDQSESKLFEEARKIGFPVMLKAVRGGGGKGMRIAFNESEFSAQLQSAKREALKSFGDEVMLVEKFIVKPRHVEVQIFGDAHGNYVYLFERDCSVQRRHQKIIEEAPGPGIDSTTRSEIGETAVRAARAVQYVGAGTVEFVMDPQQNFYFMEMNTRLQVEHPITEMITEVDLVEWQLLVASGLPLPLLQNELPLKGHAFEARVYAEDPKNNFMPAAGVLKKLRAPRSVRVDTGVREGDAVSVHYDPMIAKLIVWGPDRQSALVKLNQSLSEYIIAGMPTNVSFLMKLSAHKNFQAGDVHNDFISQHYQSLFELQPPSDKVVALSVLPLLQKKSAVDFFRINMDHMEKIALKFDDKEYVVDVTVHGDGSYTTRCGSFVHRLRASFYDDNGIIEVRCELPEEVFKFKTYVEEGRRINAFTGKDVYLFDLVPPAYAAKLDSRAGDGVNRGAIAPMPGVIEQIMVKEGDRVLKGQPLVVMIAMKMEYVIKSAEDGIVSKILFKKNDNVSKDAQLVQVAPDNGKITSSV</sequence>
<dbReference type="Gene3D" id="3.30.470.20">
    <property type="entry name" value="ATP-grasp fold, B domain"/>
    <property type="match status" value="1"/>
</dbReference>
<evidence type="ECO:0000259" key="9">
    <source>
        <dbReference type="PROSITE" id="PS50979"/>
    </source>
</evidence>
<dbReference type="Pfam" id="PF02786">
    <property type="entry name" value="CPSase_L_D2"/>
    <property type="match status" value="1"/>
</dbReference>
<dbReference type="PROSITE" id="PS50968">
    <property type="entry name" value="BIOTINYL_LIPOYL"/>
    <property type="match status" value="1"/>
</dbReference>
<dbReference type="GeneID" id="111243441"/>
<keyword evidence="5" id="KW-0092">Biotin</keyword>
<dbReference type="OMA" id="FINKPKH"/>
<dbReference type="PANTHER" id="PTHR18866">
    <property type="entry name" value="CARBOXYLASE:PYRUVATE/ACETYL-COA/PROPIONYL-COA CARBOXYLASE"/>
    <property type="match status" value="1"/>
</dbReference>
<dbReference type="AlphaFoldDB" id="A0A7M7IZG4"/>